<name>A0A501WYY8_9RHOB</name>
<feature type="chain" id="PRO_5021508095" evidence="1">
    <location>
        <begin position="23"/>
        <end position="72"/>
    </location>
</feature>
<dbReference type="RefSeq" id="WP_140452122.1">
    <property type="nucleotide sequence ID" value="NZ_VFRP01000001.1"/>
</dbReference>
<evidence type="ECO:0000313" key="2">
    <source>
        <dbReference type="EMBL" id="TPE53544.1"/>
    </source>
</evidence>
<organism evidence="2 3">
    <name type="scientific">Amaricoccus solimangrovi</name>
    <dbReference type="NCBI Taxonomy" id="2589815"/>
    <lineage>
        <taxon>Bacteria</taxon>
        <taxon>Pseudomonadati</taxon>
        <taxon>Pseudomonadota</taxon>
        <taxon>Alphaproteobacteria</taxon>
        <taxon>Rhodobacterales</taxon>
        <taxon>Paracoccaceae</taxon>
        <taxon>Amaricoccus</taxon>
    </lineage>
</organism>
<sequence>MKISHVLVVAGGLLAAAGASFAADGQTLGERLANGSMTQQRFNQLIPFTGLTPDQAKALTLDEVVSLRWQDS</sequence>
<gene>
    <name evidence="2" type="ORF">FJM51_00375</name>
</gene>
<dbReference type="EMBL" id="VFRP01000001">
    <property type="protein sequence ID" value="TPE53544.1"/>
    <property type="molecule type" value="Genomic_DNA"/>
</dbReference>
<dbReference type="AlphaFoldDB" id="A0A501WYY8"/>
<accession>A0A501WYY8</accession>
<evidence type="ECO:0000256" key="1">
    <source>
        <dbReference type="SAM" id="SignalP"/>
    </source>
</evidence>
<keyword evidence="3" id="KW-1185">Reference proteome</keyword>
<protein>
    <submittedName>
        <fullName evidence="2">Uncharacterized protein</fullName>
    </submittedName>
</protein>
<comment type="caution">
    <text evidence="2">The sequence shown here is derived from an EMBL/GenBank/DDBJ whole genome shotgun (WGS) entry which is preliminary data.</text>
</comment>
<feature type="signal peptide" evidence="1">
    <location>
        <begin position="1"/>
        <end position="22"/>
    </location>
</feature>
<evidence type="ECO:0000313" key="3">
    <source>
        <dbReference type="Proteomes" id="UP000319255"/>
    </source>
</evidence>
<keyword evidence="1" id="KW-0732">Signal</keyword>
<dbReference type="Proteomes" id="UP000319255">
    <property type="component" value="Unassembled WGS sequence"/>
</dbReference>
<reference evidence="2 3" key="1">
    <citation type="submission" date="2019-06" db="EMBL/GenBank/DDBJ databases">
        <title>A novel bacterium of genus Amaricoccus, isolated from marine sediment.</title>
        <authorList>
            <person name="Huang H."/>
            <person name="Mo K."/>
            <person name="Hu Y."/>
        </authorList>
    </citation>
    <scope>NUCLEOTIDE SEQUENCE [LARGE SCALE GENOMIC DNA]</scope>
    <source>
        <strain evidence="2 3">HB172011</strain>
    </source>
</reference>
<proteinExistence type="predicted"/>